<dbReference type="Proteomes" id="UP000196581">
    <property type="component" value="Unassembled WGS sequence"/>
</dbReference>
<dbReference type="InterPro" id="IPR000212">
    <property type="entry name" value="DNA_helicase_UvrD/REP"/>
</dbReference>
<proteinExistence type="predicted"/>
<dbReference type="GO" id="GO:0003677">
    <property type="term" value="F:DNA binding"/>
    <property type="evidence" value="ECO:0007669"/>
    <property type="project" value="InterPro"/>
</dbReference>
<dbReference type="GO" id="GO:0000725">
    <property type="term" value="P:recombinational repair"/>
    <property type="evidence" value="ECO:0007669"/>
    <property type="project" value="TreeGrafter"/>
</dbReference>
<dbReference type="PANTHER" id="PTHR11070:SF2">
    <property type="entry name" value="ATP-DEPENDENT DNA HELICASE SRS2"/>
    <property type="match status" value="1"/>
</dbReference>
<evidence type="ECO:0000313" key="2">
    <source>
        <dbReference type="EMBL" id="SLM88992.1"/>
    </source>
</evidence>
<dbReference type="InterPro" id="IPR011528">
    <property type="entry name" value="NERD"/>
</dbReference>
<dbReference type="SUPFAM" id="SSF52540">
    <property type="entry name" value="P-loop containing nucleoside triphosphate hydrolases"/>
    <property type="match status" value="1"/>
</dbReference>
<keyword evidence="3" id="KW-1185">Reference proteome</keyword>
<dbReference type="Gene3D" id="3.40.50.300">
    <property type="entry name" value="P-loop containing nucleotide triphosphate hydrolases"/>
    <property type="match status" value="2"/>
</dbReference>
<accession>A0A1X6WUI1</accession>
<protein>
    <recommendedName>
        <fullName evidence="1">NERD domain-containing protein</fullName>
    </recommendedName>
</protein>
<dbReference type="PANTHER" id="PTHR11070">
    <property type="entry name" value="UVRD / RECB / PCRA DNA HELICASE FAMILY MEMBER"/>
    <property type="match status" value="1"/>
</dbReference>
<dbReference type="GO" id="GO:0005524">
    <property type="term" value="F:ATP binding"/>
    <property type="evidence" value="ECO:0007669"/>
    <property type="project" value="InterPro"/>
</dbReference>
<dbReference type="EMBL" id="FWFF01000001">
    <property type="protein sequence ID" value="SLM88992.1"/>
    <property type="molecule type" value="Genomic_DNA"/>
</dbReference>
<dbReference type="Pfam" id="PF08378">
    <property type="entry name" value="NERD"/>
    <property type="match status" value="1"/>
</dbReference>
<evidence type="ECO:0000313" key="3">
    <source>
        <dbReference type="Proteomes" id="UP000196581"/>
    </source>
</evidence>
<name>A0A1X6WUI1_9MICO</name>
<organism evidence="2 3">
    <name type="scientific">Brevibacterium yomogidense</name>
    <dbReference type="NCBI Taxonomy" id="946573"/>
    <lineage>
        <taxon>Bacteria</taxon>
        <taxon>Bacillati</taxon>
        <taxon>Actinomycetota</taxon>
        <taxon>Actinomycetes</taxon>
        <taxon>Micrococcales</taxon>
        <taxon>Brevibacteriaceae</taxon>
        <taxon>Brevibacterium</taxon>
    </lineage>
</organism>
<reference evidence="3" key="1">
    <citation type="submission" date="2017-02" db="EMBL/GenBank/DDBJ databases">
        <authorList>
            <person name="Dridi B."/>
        </authorList>
    </citation>
    <scope>NUCLEOTIDE SEQUENCE [LARGE SCALE GENOMIC DNA]</scope>
    <source>
        <strain evidence="3">B Co 03.10</strain>
    </source>
</reference>
<dbReference type="AlphaFoldDB" id="A0A1X6WUI1"/>
<feature type="domain" description="NERD" evidence="1">
    <location>
        <begin position="22"/>
        <end position="120"/>
    </location>
</feature>
<evidence type="ECO:0000259" key="1">
    <source>
        <dbReference type="Pfam" id="PF08378"/>
    </source>
</evidence>
<dbReference type="InterPro" id="IPR027417">
    <property type="entry name" value="P-loop_NTPase"/>
</dbReference>
<sequence length="550" mass="62164">MFGRYAEHMPVCIPEDPDFAESRAEKAVWDALVEQLPDSAVLLHGQRLTDDRDDIELDLLVLWPGLGAAVLEVKGGRVGITDGRWHTDGGGRSSTLRRSPLEQAMVGKHTLYRYLQKRLSVVLTPLVDSAVLPYTILPDDWDVPDAPREKLLDGEDLPRLADRIAGLLRRAHDPDRDDPFVPLEPTLRILRRTHQALENVRLWARQIEDSGNAMTVEQEKLLRILRHQQRAQISGGAGTGKTHLALMKARALVREGRKVALMCYSRGLGRYLQLAVAQWPEEERPAYTGLFHDLAFAWGAEPGADDDSDFWEERLPRELKSLADDRPRRELFDAIVIDEAQDFSSLWWEAVQSVLRNQVKDTLYAFTDEQQRLFPRDGTAPITMSPFQLDENLRNSAQIAEVLGHLSTDQAIVRNDPAFDVEWIESPADDAVATADEVVERLMDEGWNPGDIALLTTGRRHPVHKEHVDEYGWDDYWEQCFAEEDVFYGHVLGFKGLERPAVVLSVNGIRDAARAPKMLYTGMSRATTRLVVVGDLERIRDLGRDARAEG</sequence>
<dbReference type="GO" id="GO:0043138">
    <property type="term" value="F:3'-5' DNA helicase activity"/>
    <property type="evidence" value="ECO:0007669"/>
    <property type="project" value="TreeGrafter"/>
</dbReference>
<gene>
    <name evidence="2" type="ORF">FM105_01055</name>
</gene>